<feature type="region of interest" description="Disordered" evidence="3">
    <location>
        <begin position="1432"/>
        <end position="1478"/>
    </location>
</feature>
<evidence type="ECO:0000256" key="3">
    <source>
        <dbReference type="SAM" id="MobiDB-lite"/>
    </source>
</evidence>
<protein>
    <submittedName>
        <fullName evidence="6">Cell wall adhesin EAP1 (Enhanced adherence to polystyrene protein 1) (GPI-anchored protein 47)</fullName>
    </submittedName>
</protein>
<feature type="region of interest" description="Disordered" evidence="3">
    <location>
        <begin position="131"/>
        <end position="206"/>
    </location>
</feature>
<feature type="compositionally biased region" description="Basic residues" evidence="3">
    <location>
        <begin position="414"/>
        <end position="423"/>
    </location>
</feature>
<evidence type="ECO:0000313" key="7">
    <source>
        <dbReference type="Proteomes" id="UP001152797"/>
    </source>
</evidence>
<dbReference type="PANTHER" id="PTHR13037:SF24">
    <property type="entry name" value="POLYCOMB PROTEIN PCL-RELATED"/>
    <property type="match status" value="1"/>
</dbReference>
<reference evidence="5" key="2">
    <citation type="submission" date="2024-04" db="EMBL/GenBank/DDBJ databases">
        <authorList>
            <person name="Chen Y."/>
            <person name="Shah S."/>
            <person name="Dougan E. K."/>
            <person name="Thang M."/>
            <person name="Chan C."/>
        </authorList>
    </citation>
    <scope>NUCLEOTIDE SEQUENCE [LARGE SCALE GENOMIC DNA]</scope>
</reference>
<keyword evidence="2" id="KW-0233">DNA recombination</keyword>
<dbReference type="EMBL" id="CAMXCT030003286">
    <property type="protein sequence ID" value="CAL4790847.1"/>
    <property type="molecule type" value="Genomic_DNA"/>
</dbReference>
<feature type="region of interest" description="Disordered" evidence="3">
    <location>
        <begin position="394"/>
        <end position="441"/>
    </location>
</feature>
<dbReference type="InterPro" id="IPR011010">
    <property type="entry name" value="DNA_brk_join_enz"/>
</dbReference>
<evidence type="ECO:0000256" key="1">
    <source>
        <dbReference type="ARBA" id="ARBA00022581"/>
    </source>
</evidence>
<feature type="region of interest" description="Disordered" evidence="3">
    <location>
        <begin position="1123"/>
        <end position="1192"/>
    </location>
</feature>
<gene>
    <name evidence="4" type="ORF">C1SCF055_LOCUS29397</name>
</gene>
<evidence type="ECO:0000256" key="2">
    <source>
        <dbReference type="ARBA" id="ARBA00023172"/>
    </source>
</evidence>
<dbReference type="Gene3D" id="1.10.443.10">
    <property type="entry name" value="Intergrase catalytic core"/>
    <property type="match status" value="1"/>
</dbReference>
<organism evidence="4">
    <name type="scientific">Cladocopium goreaui</name>
    <dbReference type="NCBI Taxonomy" id="2562237"/>
    <lineage>
        <taxon>Eukaryota</taxon>
        <taxon>Sar</taxon>
        <taxon>Alveolata</taxon>
        <taxon>Dinophyceae</taxon>
        <taxon>Suessiales</taxon>
        <taxon>Symbiodiniaceae</taxon>
        <taxon>Cladocopium</taxon>
    </lineage>
</organism>
<feature type="compositionally biased region" description="Pro residues" evidence="3">
    <location>
        <begin position="74"/>
        <end position="92"/>
    </location>
</feature>
<sequence length="2148" mass="235155">MVESAREHPEMKSYVEGVRLEIGNDGVWEFGEEDVYEDMLGFAVWVRARASMRKALGLDSPPTPGSNTSAEPETPAPPGPAEPTAPVHPPAAEPKAEPNTAPAVPKAADPKAPDPLAHKAKYQQSLRALRDPDNAIPPDIGLCGGPPARAAASTPPPTMPPPSTMAPPAAPPAPAASTPPPTMPPPSTMAPPAAPPAKPAGPAPHQLSATVDAAATKAAPPLPTPVSHRSEYMQYLRAARNPRKMPASLVATFTGSKLDLFRLWLERGQDFNACEVEIRRRNTQANIASAKEKYMSRAALIKDGRYRESDIDLLIQQRTKTGEWIPDANFPDREDLRQYRVGNEEVTREVQNHREDTQEVGSTTELTSTEALLLTEDGADFSDKAVPSIHDVLGEGVAERARRGDTTAPDPKAKAKAKPKPKAKASVGGAGDGTPKPDKPITPLEKAVLKEAEEARTLCIAIEGLEMAGELVQALQTHSTALTTLYRELHQLTTNEVNDINQYSKLFDQAHLKSVNDAMFLARSFMRMPFRDTHMLRFEMVKPRKRNFSSFFGRYPFAIIPMRLLPSKELRAKANKVIVQAIAWDSKTLLNGVFPALNQHGVALGAARAAKAGRPIAGLSCLIAYAEMSSANLNRNRINYKIRPKWHSWCHIIFGLKDNDENPRNHKTLAEESMLGKLTKLASAVHGFWVSELLREGRYLWSPSTCPSIPWGAIGLGLVLAFALGLCCGAGIALLALSSGCRAAVLVVLRLVAGALQGPAAAGPSQPVSSTPVVSTTTGTNGTADDQFVLGYDPVSQALLNQALDTTGANHLARLPLRFLDYLVPRLRSANLEWTGAARVGRAFRAGILARLRLQGEISELGSEGIPFRNTLYVVLRAPGHYGGFWTPDYLAYTQAVLNGLLGRRRPPMASALVKRAGLTPEVLGELASGVDVHHALPTVLFLVDGIDDAAPRWGVAYVVRSRANGFMLAVAADPDLGAVLELMVPDGQEIMSHTGAVTMVSMRGRQLGPGELQLVDLVWDCSHHFIKQASLKGALLRSSVLVGPTIDGERCRPAASSALQLSEEWIGQVMEGEPAQEYLTAVEEELVPEDEEEEPTPSLLPDAAAASEVEELKRKVKLLESQLLQKTQPGKPPPPPPGKPELFGKTPGLFQPGRTGGVPPQDLQRLAALAGSPPPRTGQHEQRRQLDPLGDVPHQDALLAEVEKEVMEPALGDLHLGQPQTESGVLSQILVAQLQQNALLLQKVLGKQPADPIMGALSGSDSGSAGSSQGVKGCVAREAFCKTAQDLDVIATSVRRNALAELGMDISREDESVMRRYIERRIPLADHRLLCHVATLAAEGWAVAFKSQNQQMLGFLGLLLMFVEQVALDHGKVQLGWLLTVLAEPNHQIHFSHSKTPGLKPFSRLANPVWVSANLAYLRDLDCLESRMDQIGRKKSSGSPPSPEEGSDRPKPKPKIKPRKGKGKGSEQAESTGDASKWSWSACKRPGVRRRRRKRFYEVRAQLLQLLVISLNWECLGHPLNAPEKARIGSCINKHQSDILERLESKLSHLLCIGSFVPDDLGSSADRLKPSRDGHTIDPTGKVFCSRGELLKLAEKWDSLGFLFDGIELFRGTGNWSEAHVAMGLDVHAGVDTDQRQWRVMDLSDMSVFRELTALALRRVVREWHAGLPCVSFGTLRRPRDVYGMMPEPGQRVSTFSGAYPVGLVTRMASGSVAAKRGNPGFISDAARRDTCRELDAEPDSRFLGLLDSRDNRADEPSRDKPVRAPVKELPIWFTDMQHGDMRRFDLVVQANSVPKLASRWLRFLLLLGGDIEPHPGPRGVDRKARGPMDLGVGFAAVTSERMRKCYDAFQARLQKEFPRSCIQVMSAPETAAFALRAYGLHCFESGLPRYLFVYAITAVQDRFPQYRPYMTPAWQIDKKWQLHEPGECRAVLPAPAVRAAVCVAALWHWFQWLGVVLIGFGAMLHPSEMLALTRRDLVLPRDTAFDSQSMFVHVRDPKTARFARRQHGRIDDAKIIAVVDRLFGKLPLSARLFTASMAVFRRQWNAVMTKLHIPCKQVVRGATPAVLRGSGATFLYHSTEDVQWIAWRGRWSKQRTLEFYLQEVSAQLLVHELSAAAREALFLFDKSCWAVLCSALALRRSTGDVE</sequence>
<feature type="compositionally biased region" description="Pro residues" evidence="3">
    <location>
        <begin position="1131"/>
        <end position="1140"/>
    </location>
</feature>
<dbReference type="PANTHER" id="PTHR13037">
    <property type="entry name" value="FORMIN"/>
    <property type="match status" value="1"/>
</dbReference>
<accession>A0A9P1GAC8</accession>
<dbReference type="InterPro" id="IPR013762">
    <property type="entry name" value="Integrase-like_cat_sf"/>
</dbReference>
<feature type="compositionally biased region" description="Basic and acidic residues" evidence="3">
    <location>
        <begin position="345"/>
        <end position="357"/>
    </location>
</feature>
<comment type="caution">
    <text evidence="4">The sequence shown here is derived from an EMBL/GenBank/DDBJ whole genome shotgun (WGS) entry which is preliminary data.</text>
</comment>
<reference evidence="4" key="1">
    <citation type="submission" date="2022-10" db="EMBL/GenBank/DDBJ databases">
        <authorList>
            <person name="Chen Y."/>
            <person name="Dougan E. K."/>
            <person name="Chan C."/>
            <person name="Rhodes N."/>
            <person name="Thang M."/>
        </authorList>
    </citation>
    <scope>NUCLEOTIDE SEQUENCE</scope>
</reference>
<evidence type="ECO:0000313" key="6">
    <source>
        <dbReference type="EMBL" id="CAL4790847.1"/>
    </source>
</evidence>
<evidence type="ECO:0000313" key="5">
    <source>
        <dbReference type="EMBL" id="CAL1156910.1"/>
    </source>
</evidence>
<proteinExistence type="predicted"/>
<feature type="region of interest" description="Disordered" evidence="3">
    <location>
        <begin position="758"/>
        <end position="780"/>
    </location>
</feature>
<keyword evidence="1" id="KW-0945">Host-virus interaction</keyword>
<dbReference type="OrthoDB" id="425393at2759"/>
<feature type="compositionally biased region" description="Pro residues" evidence="3">
    <location>
        <begin position="154"/>
        <end position="202"/>
    </location>
</feature>
<evidence type="ECO:0000313" key="4">
    <source>
        <dbReference type="EMBL" id="CAI4003535.1"/>
    </source>
</evidence>
<feature type="region of interest" description="Disordered" evidence="3">
    <location>
        <begin position="56"/>
        <end position="117"/>
    </location>
</feature>
<feature type="compositionally biased region" description="Basic residues" evidence="3">
    <location>
        <begin position="1453"/>
        <end position="1464"/>
    </location>
</feature>
<keyword evidence="7" id="KW-1185">Reference proteome</keyword>
<dbReference type="EMBL" id="CAMXCT020003286">
    <property type="protein sequence ID" value="CAL1156910.1"/>
    <property type="molecule type" value="Genomic_DNA"/>
</dbReference>
<feature type="region of interest" description="Disordered" evidence="3">
    <location>
        <begin position="345"/>
        <end position="365"/>
    </location>
</feature>
<dbReference type="Proteomes" id="UP001152797">
    <property type="component" value="Unassembled WGS sequence"/>
</dbReference>
<dbReference type="GO" id="GO:0003677">
    <property type="term" value="F:DNA binding"/>
    <property type="evidence" value="ECO:0007669"/>
    <property type="project" value="InterPro"/>
</dbReference>
<dbReference type="GO" id="GO:0006310">
    <property type="term" value="P:DNA recombination"/>
    <property type="evidence" value="ECO:0007669"/>
    <property type="project" value="UniProtKB-KW"/>
</dbReference>
<dbReference type="SUPFAM" id="SSF56349">
    <property type="entry name" value="DNA breaking-rejoining enzymes"/>
    <property type="match status" value="1"/>
</dbReference>
<dbReference type="EMBL" id="CAMXCT010003286">
    <property type="protein sequence ID" value="CAI4003535.1"/>
    <property type="molecule type" value="Genomic_DNA"/>
</dbReference>
<name>A0A9P1GAC8_9DINO</name>
<dbReference type="GO" id="GO:0015074">
    <property type="term" value="P:DNA integration"/>
    <property type="evidence" value="ECO:0007669"/>
    <property type="project" value="InterPro"/>
</dbReference>